<keyword evidence="1" id="KW-0812">Transmembrane</keyword>
<sequence length="139" mass="14458">MTAEMTTAPAPHRPWTLTTGASFSLAQGVVIVAYGLYVMVNGLVSHTKTGVGMTEFAGALLVLMGLLPLLAGRALLQVKRWGRSPAVLVDTLCLAVTYFMWPNGGAEAALGAAIGVFGVAGAVLLLHPRTTAVLWPTAR</sequence>
<organism evidence="2 3">
    <name type="scientific">Streptacidiphilus monticola</name>
    <dbReference type="NCBI Taxonomy" id="2161674"/>
    <lineage>
        <taxon>Bacteria</taxon>
        <taxon>Bacillati</taxon>
        <taxon>Actinomycetota</taxon>
        <taxon>Actinomycetes</taxon>
        <taxon>Kitasatosporales</taxon>
        <taxon>Streptomycetaceae</taxon>
        <taxon>Streptacidiphilus</taxon>
    </lineage>
</organism>
<reference evidence="3" key="1">
    <citation type="journal article" date="2019" name="Int. J. Syst. Evol. Microbiol.">
        <title>The Global Catalogue of Microorganisms (GCM) 10K type strain sequencing project: providing services to taxonomists for standard genome sequencing and annotation.</title>
        <authorList>
            <consortium name="The Broad Institute Genomics Platform"/>
            <consortium name="The Broad Institute Genome Sequencing Center for Infectious Disease"/>
            <person name="Wu L."/>
            <person name="Ma J."/>
        </authorList>
    </citation>
    <scope>NUCLEOTIDE SEQUENCE [LARGE SCALE GENOMIC DNA]</scope>
    <source>
        <strain evidence="3">JCM 4816</strain>
    </source>
</reference>
<proteinExistence type="predicted"/>
<dbReference type="EMBL" id="JBHSQJ010000054">
    <property type="protein sequence ID" value="MFC5908304.1"/>
    <property type="molecule type" value="Genomic_DNA"/>
</dbReference>
<dbReference type="RefSeq" id="WP_380583297.1">
    <property type="nucleotide sequence ID" value="NZ_JBHSQJ010000054.1"/>
</dbReference>
<evidence type="ECO:0000313" key="3">
    <source>
        <dbReference type="Proteomes" id="UP001596174"/>
    </source>
</evidence>
<evidence type="ECO:0000313" key="2">
    <source>
        <dbReference type="EMBL" id="MFC5908304.1"/>
    </source>
</evidence>
<protein>
    <recommendedName>
        <fullName evidence="4">Integral membrane protein</fullName>
    </recommendedName>
</protein>
<feature type="transmembrane region" description="Helical" evidence="1">
    <location>
        <begin position="56"/>
        <end position="76"/>
    </location>
</feature>
<evidence type="ECO:0000256" key="1">
    <source>
        <dbReference type="SAM" id="Phobius"/>
    </source>
</evidence>
<name>A0ABW1G170_9ACTN</name>
<accession>A0ABW1G170</accession>
<evidence type="ECO:0008006" key="4">
    <source>
        <dbReference type="Google" id="ProtNLM"/>
    </source>
</evidence>
<feature type="transmembrane region" description="Helical" evidence="1">
    <location>
        <begin position="108"/>
        <end position="127"/>
    </location>
</feature>
<keyword evidence="3" id="KW-1185">Reference proteome</keyword>
<comment type="caution">
    <text evidence="2">The sequence shown here is derived from an EMBL/GenBank/DDBJ whole genome shotgun (WGS) entry which is preliminary data.</text>
</comment>
<gene>
    <name evidence="2" type="ORF">ACFP3V_13920</name>
</gene>
<keyword evidence="1" id="KW-0472">Membrane</keyword>
<dbReference type="Proteomes" id="UP001596174">
    <property type="component" value="Unassembled WGS sequence"/>
</dbReference>
<keyword evidence="1" id="KW-1133">Transmembrane helix</keyword>
<feature type="transmembrane region" description="Helical" evidence="1">
    <location>
        <begin position="20"/>
        <end position="44"/>
    </location>
</feature>